<sequence>MISTLTPYLLASFFIRKQKESGVRCDGGVLIKSLTNAVCSAIISARFAASFACAVSANLLTIETVASGGFCSDFLLPKNSVNV</sequence>
<name>A0A6J5Z3H0_9ZZZZ</name>
<accession>A0A6J5Z3H0</accession>
<gene>
    <name evidence="2" type="ORF">UFOPK2252_00267</name>
    <name evidence="3" type="ORF">UFOPK3935_00426</name>
    <name evidence="1" type="ORF">UFOPK4171_00460</name>
</gene>
<proteinExistence type="predicted"/>
<evidence type="ECO:0000313" key="1">
    <source>
        <dbReference type="EMBL" id="CAB4337211.1"/>
    </source>
</evidence>
<protein>
    <submittedName>
        <fullName evidence="1">Unannotated protein</fullName>
    </submittedName>
</protein>
<reference evidence="1" key="1">
    <citation type="submission" date="2020-05" db="EMBL/GenBank/DDBJ databases">
        <authorList>
            <person name="Chiriac C."/>
            <person name="Salcher M."/>
            <person name="Ghai R."/>
            <person name="Kavagutti S V."/>
        </authorList>
    </citation>
    <scope>NUCLEOTIDE SEQUENCE</scope>
</reference>
<dbReference type="EMBL" id="CAFBOH010000034">
    <property type="protein sequence ID" value="CAB4975914.1"/>
    <property type="molecule type" value="Genomic_DNA"/>
</dbReference>
<evidence type="ECO:0000313" key="2">
    <source>
        <dbReference type="EMBL" id="CAB4649935.1"/>
    </source>
</evidence>
<dbReference type="AlphaFoldDB" id="A0A6J5Z3H0"/>
<dbReference type="EMBL" id="CAESAM010000027">
    <property type="protein sequence ID" value="CAB4337211.1"/>
    <property type="molecule type" value="Genomic_DNA"/>
</dbReference>
<organism evidence="1">
    <name type="scientific">freshwater metagenome</name>
    <dbReference type="NCBI Taxonomy" id="449393"/>
    <lineage>
        <taxon>unclassified sequences</taxon>
        <taxon>metagenomes</taxon>
        <taxon>ecological metagenomes</taxon>
    </lineage>
</organism>
<evidence type="ECO:0000313" key="3">
    <source>
        <dbReference type="EMBL" id="CAB4975914.1"/>
    </source>
</evidence>
<dbReference type="EMBL" id="CAEZWN010000013">
    <property type="protein sequence ID" value="CAB4649935.1"/>
    <property type="molecule type" value="Genomic_DNA"/>
</dbReference>